<comment type="caution">
    <text evidence="2">The sequence shown here is derived from an EMBL/GenBank/DDBJ whole genome shotgun (WGS) entry which is preliminary data.</text>
</comment>
<reference evidence="2" key="1">
    <citation type="journal article" date="2014" name="Int. J. Syst. Evol. Microbiol.">
        <title>Complete genome sequence of Corynebacterium casei LMG S-19264T (=DSM 44701T), isolated from a smear-ripened cheese.</title>
        <authorList>
            <consortium name="US DOE Joint Genome Institute (JGI-PGF)"/>
            <person name="Walter F."/>
            <person name="Albersmeier A."/>
            <person name="Kalinowski J."/>
            <person name="Ruckert C."/>
        </authorList>
    </citation>
    <scope>NUCLEOTIDE SEQUENCE</scope>
    <source>
        <strain evidence="2">KCTC 12710</strain>
    </source>
</reference>
<dbReference type="EMBL" id="BMWZ01000001">
    <property type="protein sequence ID" value="GGZ67628.1"/>
    <property type="molecule type" value="Genomic_DNA"/>
</dbReference>
<sequence length="370" mass="42107">MNRSNKFGGVLCLVFLVINLFEANAQSGIQFPKKDSTTVSKEWPYVLPIWGQKVADRNIDLQLPFGFNINYVFNQMSLELTEFSMNFFDGENLDDLINPETLNFTETVATTNGVNLRADAWILPFLNFYGIYSKNQGTTKVSFQPQVVENNLGPNGNLKEITTLEKPIDVPAVTFNTNSFGMGTTLVYGWDNYFVSMDGNVTWTTSDLLTQTVTFFVGSARIGRRVTFRNKMKLAVYIGAMYRDFVNKENNTGSIGVPELDEAMLRAIDAFSTINNEQIVFWESLPDATPGKDEKLAELYARENKLDSAADRVENSDTINYSIKKEIIDNWSTQIGFNFEISNNWMYRAELGYRDNQKFFMTGLQYRFGL</sequence>
<reference evidence="2" key="2">
    <citation type="submission" date="2020-09" db="EMBL/GenBank/DDBJ databases">
        <authorList>
            <person name="Sun Q."/>
            <person name="Kim S."/>
        </authorList>
    </citation>
    <scope>NUCLEOTIDE SEQUENCE</scope>
    <source>
        <strain evidence="2">KCTC 12710</strain>
    </source>
</reference>
<organism evidence="2 3">
    <name type="scientific">Algibacter mikhailovii</name>
    <dbReference type="NCBI Taxonomy" id="425498"/>
    <lineage>
        <taxon>Bacteria</taxon>
        <taxon>Pseudomonadati</taxon>
        <taxon>Bacteroidota</taxon>
        <taxon>Flavobacteriia</taxon>
        <taxon>Flavobacteriales</taxon>
        <taxon>Flavobacteriaceae</taxon>
        <taxon>Algibacter</taxon>
    </lineage>
</organism>
<keyword evidence="1" id="KW-0732">Signal</keyword>
<protein>
    <recommendedName>
        <fullName evidence="4">Porin</fullName>
    </recommendedName>
</protein>
<feature type="chain" id="PRO_5037687515" description="Porin" evidence="1">
    <location>
        <begin position="26"/>
        <end position="370"/>
    </location>
</feature>
<dbReference type="AlphaFoldDB" id="A0A918QQG3"/>
<evidence type="ECO:0008006" key="4">
    <source>
        <dbReference type="Google" id="ProtNLM"/>
    </source>
</evidence>
<proteinExistence type="predicted"/>
<evidence type="ECO:0000256" key="1">
    <source>
        <dbReference type="SAM" id="SignalP"/>
    </source>
</evidence>
<evidence type="ECO:0000313" key="3">
    <source>
        <dbReference type="Proteomes" id="UP000636004"/>
    </source>
</evidence>
<name>A0A918QQG3_9FLAO</name>
<feature type="signal peptide" evidence="1">
    <location>
        <begin position="1"/>
        <end position="25"/>
    </location>
</feature>
<gene>
    <name evidence="2" type="ORF">GCM10007028_00640</name>
</gene>
<dbReference type="RefSeq" id="WP_189358311.1">
    <property type="nucleotide sequence ID" value="NZ_BMWZ01000001.1"/>
</dbReference>
<evidence type="ECO:0000313" key="2">
    <source>
        <dbReference type="EMBL" id="GGZ67628.1"/>
    </source>
</evidence>
<accession>A0A918QQG3</accession>
<keyword evidence="3" id="KW-1185">Reference proteome</keyword>
<dbReference type="Proteomes" id="UP000636004">
    <property type="component" value="Unassembled WGS sequence"/>
</dbReference>